<sequence length="315" mass="34777">MSLTICSLSAWDLWKQVKAWPVGGAACTRHDTLSESQIQPVSKVGIPPPPFAIDTTQDESAARAPADARTTSIPYSGDIWDTPEVGEETSERLKLRPSPEAMARLHVGRHEDRAKWIERGYRNEGRYDRRLGDGANVNGVVDGLHSGRWQGRIFPNKGAGRAAEPPREPPPTPPGARVMPPPPEWVAKMHGGRWQARAGAKPADPLASDRRAGAFESQAADASEHRAPWIKQREGSPRKDSAQRLVVDGARAEDVVSRVARQRAAAQERRRRRGLDENERALRVATAAIDPTTHARSIDAVLVAEHRRNHFRAFM</sequence>
<comment type="caution">
    <text evidence="2">The sequence shown here is derived from an EMBL/GenBank/DDBJ whole genome shotgun (WGS) entry which is preliminary data.</text>
</comment>
<evidence type="ECO:0000313" key="3">
    <source>
        <dbReference type="Proteomes" id="UP000660262"/>
    </source>
</evidence>
<feature type="region of interest" description="Disordered" evidence="1">
    <location>
        <begin position="197"/>
        <end position="243"/>
    </location>
</feature>
<feature type="compositionally biased region" description="Pro residues" evidence="1">
    <location>
        <begin position="168"/>
        <end position="181"/>
    </location>
</feature>
<protein>
    <submittedName>
        <fullName evidence="2">Uncharacterized protein</fullName>
    </submittedName>
</protein>
<feature type="region of interest" description="Disordered" evidence="1">
    <location>
        <begin position="54"/>
        <end position="84"/>
    </location>
</feature>
<accession>A0A830H9A8</accession>
<proteinExistence type="predicted"/>
<organism evidence="2 3">
    <name type="scientific">Pycnococcus provasolii</name>
    <dbReference type="NCBI Taxonomy" id="41880"/>
    <lineage>
        <taxon>Eukaryota</taxon>
        <taxon>Viridiplantae</taxon>
        <taxon>Chlorophyta</taxon>
        <taxon>Pseudoscourfieldiophyceae</taxon>
        <taxon>Pseudoscourfieldiales</taxon>
        <taxon>Pycnococcaceae</taxon>
        <taxon>Pycnococcus</taxon>
    </lineage>
</organism>
<evidence type="ECO:0000313" key="2">
    <source>
        <dbReference type="EMBL" id="GHP02560.1"/>
    </source>
</evidence>
<name>A0A830H9A8_9CHLO</name>
<evidence type="ECO:0000256" key="1">
    <source>
        <dbReference type="SAM" id="MobiDB-lite"/>
    </source>
</evidence>
<feature type="compositionally biased region" description="Basic and acidic residues" evidence="1">
    <location>
        <begin position="222"/>
        <end position="242"/>
    </location>
</feature>
<reference evidence="2" key="1">
    <citation type="submission" date="2020-10" db="EMBL/GenBank/DDBJ databases">
        <title>Unveiling of a novel bifunctional photoreceptor, Dualchrome1, isolated from a cosmopolitan green alga.</title>
        <authorList>
            <person name="Suzuki S."/>
            <person name="Kawachi M."/>
        </authorList>
    </citation>
    <scope>NUCLEOTIDE SEQUENCE</scope>
    <source>
        <strain evidence="2">NIES 2893</strain>
    </source>
</reference>
<dbReference type="EMBL" id="BNJQ01000003">
    <property type="protein sequence ID" value="GHP02560.1"/>
    <property type="molecule type" value="Genomic_DNA"/>
</dbReference>
<dbReference type="Proteomes" id="UP000660262">
    <property type="component" value="Unassembled WGS sequence"/>
</dbReference>
<feature type="region of interest" description="Disordered" evidence="1">
    <location>
        <begin position="155"/>
        <end position="181"/>
    </location>
</feature>
<dbReference type="AlphaFoldDB" id="A0A830H9A8"/>
<gene>
    <name evidence="2" type="ORF">PPROV_000131600</name>
</gene>
<keyword evidence="3" id="KW-1185">Reference proteome</keyword>